<dbReference type="InterPro" id="IPR036770">
    <property type="entry name" value="Ankyrin_rpt-contain_sf"/>
</dbReference>
<dbReference type="STRING" id="461836.A0A0L0DSU3"/>
<evidence type="ECO:0000256" key="2">
    <source>
        <dbReference type="ARBA" id="ARBA00022692"/>
    </source>
</evidence>
<dbReference type="InterPro" id="IPR001594">
    <property type="entry name" value="Palmitoyltrfase_DHHC"/>
</dbReference>
<sequence>MTASDLEGVWASLAGPSLRAAQGETLPLESTALALTGMVMVVELLLGLIELLLGLIELLLGLIELLLGLIELLLGLAKLAVAHGSLAEARALMAKAETEQLAFGPRIGRSLLHAALGRPSVAMAEAVMETGALPCLTTPGAFSPPLLTVAALSGSVRATRWVLALGADVNGADGHGVTALHAAVAASCVFPAMVLLDAGADCEVRDEQGHTPLMRAAYEGSSAMVALMLRAGARIDVPCRADGMTALHWAAAMKHERPAELLVSALATSPDALASVLAAHCSDGETPIGWARAVGAPKVVSLLEAAERFATAAGGKITPLREHGGFVEQALVPPRLSVSKVGVNACGRPLATSSERVVSTLACVMVAACAGVAAVMHPLFALFTILVLVSFGFKVFTGIVRYANKHSWLALSTPDGDGEVSNARLTAHYIEALQIGIFAAASLLSVPAVVMYIVPPALVAAPLELCLFWLLSFATLGIFLWLRNSQPGTTPRIVPTAAQAEVMSDMLAAGTKPSNLCPTCLIIRPLRSKHCSTCGVCVERFDHHCPWLGVCVGKNNMGAFVAFVALFALAELLFLHLVASVTPYSPTSLTSLVAMLNTAPLLCLAVVWNTPFLIWMVHLTFQMLYQTSRNLTTNERLNSDRYEIFKDDDGGFFNPFDLGLVANFEQALLGKHQDALLV</sequence>
<feature type="transmembrane region" description="Helical" evidence="8">
    <location>
        <begin position="557"/>
        <end position="579"/>
    </location>
</feature>
<name>A0A0L0DSU3_THETB</name>
<feature type="transmembrane region" description="Helical" evidence="8">
    <location>
        <begin position="382"/>
        <end position="403"/>
    </location>
</feature>
<evidence type="ECO:0000256" key="3">
    <source>
        <dbReference type="ARBA" id="ARBA00022737"/>
    </source>
</evidence>
<keyword evidence="4 8" id="KW-1133">Transmembrane helix</keyword>
<dbReference type="GO" id="GO:0019706">
    <property type="term" value="F:protein-cysteine S-palmitoyltransferase activity"/>
    <property type="evidence" value="ECO:0007669"/>
    <property type="project" value="UniProtKB-EC"/>
</dbReference>
<feature type="transmembrane region" description="Helical" evidence="8">
    <location>
        <begin position="32"/>
        <end position="53"/>
    </location>
</feature>
<keyword evidence="3" id="KW-0677">Repeat</keyword>
<comment type="caution">
    <text evidence="8">Lacks conserved residue(s) required for the propagation of feature annotation.</text>
</comment>
<dbReference type="EMBL" id="GL349499">
    <property type="protein sequence ID" value="KNC55340.1"/>
    <property type="molecule type" value="Genomic_DNA"/>
</dbReference>
<dbReference type="SMART" id="SM00248">
    <property type="entry name" value="ANK"/>
    <property type="match status" value="5"/>
</dbReference>
<keyword evidence="5 7" id="KW-0040">ANK repeat</keyword>
<keyword evidence="8" id="KW-0808">Transferase</keyword>
<proteinExistence type="inferred from homology"/>
<dbReference type="PANTHER" id="PTHR24161:SF85">
    <property type="entry name" value="PALMITOYLTRANSFERASE HIP14"/>
    <property type="match status" value="1"/>
</dbReference>
<feature type="repeat" description="ANK" evidence="7">
    <location>
        <begin position="175"/>
        <end position="207"/>
    </location>
</feature>
<dbReference type="SUPFAM" id="SSF48403">
    <property type="entry name" value="Ankyrin repeat"/>
    <property type="match status" value="1"/>
</dbReference>
<dbReference type="EC" id="2.3.1.225" evidence="8"/>
<comment type="catalytic activity">
    <reaction evidence="8">
        <text>L-cysteinyl-[protein] + hexadecanoyl-CoA = S-hexadecanoyl-L-cysteinyl-[protein] + CoA</text>
        <dbReference type="Rhea" id="RHEA:36683"/>
        <dbReference type="Rhea" id="RHEA-COMP:10131"/>
        <dbReference type="Rhea" id="RHEA-COMP:11032"/>
        <dbReference type="ChEBI" id="CHEBI:29950"/>
        <dbReference type="ChEBI" id="CHEBI:57287"/>
        <dbReference type="ChEBI" id="CHEBI:57379"/>
        <dbReference type="ChEBI" id="CHEBI:74151"/>
        <dbReference type="EC" id="2.3.1.225"/>
    </reaction>
</comment>
<dbReference type="GeneID" id="25569076"/>
<dbReference type="PROSITE" id="PS50088">
    <property type="entry name" value="ANK_REPEAT"/>
    <property type="match status" value="2"/>
</dbReference>
<dbReference type="eggNOG" id="KOG0509">
    <property type="taxonomic scope" value="Eukaryota"/>
</dbReference>
<reference evidence="10 11" key="1">
    <citation type="submission" date="2010-05" db="EMBL/GenBank/DDBJ databases">
        <title>The Genome Sequence of Thecamonas trahens ATCC 50062.</title>
        <authorList>
            <consortium name="The Broad Institute Genome Sequencing Platform"/>
            <person name="Russ C."/>
            <person name="Cuomo C."/>
            <person name="Shea T."/>
            <person name="Young S.K."/>
            <person name="Zeng Q."/>
            <person name="Koehrsen M."/>
            <person name="Haas B."/>
            <person name="Borodovsky M."/>
            <person name="Guigo R."/>
            <person name="Alvarado L."/>
            <person name="Berlin A."/>
            <person name="Bochicchio J."/>
            <person name="Borenstein D."/>
            <person name="Chapman S."/>
            <person name="Chen Z."/>
            <person name="Freedman E."/>
            <person name="Gellesch M."/>
            <person name="Goldberg J."/>
            <person name="Griggs A."/>
            <person name="Gujja S."/>
            <person name="Heilman E."/>
            <person name="Heiman D."/>
            <person name="Hepburn T."/>
            <person name="Howarth C."/>
            <person name="Jen D."/>
            <person name="Larson L."/>
            <person name="Mehta T."/>
            <person name="Park D."/>
            <person name="Pearson M."/>
            <person name="Roberts A."/>
            <person name="Saif S."/>
            <person name="Shenoy N."/>
            <person name="Sisk P."/>
            <person name="Stolte C."/>
            <person name="Sykes S."/>
            <person name="Thomson T."/>
            <person name="Walk T."/>
            <person name="White J."/>
            <person name="Yandava C."/>
            <person name="Burger G."/>
            <person name="Gray M.W."/>
            <person name="Holland P.W.H."/>
            <person name="King N."/>
            <person name="Lang F.B.F."/>
            <person name="Roger A.J."/>
            <person name="Ruiz-Trillo I."/>
            <person name="Lander E."/>
            <person name="Nusbaum C."/>
        </authorList>
    </citation>
    <scope>NUCLEOTIDE SEQUENCE [LARGE SCALE GENOMIC DNA]</scope>
    <source>
        <strain evidence="10 11">ATCC 50062</strain>
    </source>
</reference>
<evidence type="ECO:0000256" key="8">
    <source>
        <dbReference type="RuleBase" id="RU079119"/>
    </source>
</evidence>
<dbReference type="PROSITE" id="PS50297">
    <property type="entry name" value="ANK_REP_REGION"/>
    <property type="match status" value="2"/>
</dbReference>
<dbReference type="PROSITE" id="PS50216">
    <property type="entry name" value="DHHC"/>
    <property type="match status" value="1"/>
</dbReference>
<evidence type="ECO:0000313" key="10">
    <source>
        <dbReference type="EMBL" id="KNC55340.1"/>
    </source>
</evidence>
<dbReference type="Gene3D" id="1.25.40.20">
    <property type="entry name" value="Ankyrin repeat-containing domain"/>
    <property type="match status" value="2"/>
</dbReference>
<evidence type="ECO:0000256" key="7">
    <source>
        <dbReference type="PROSITE-ProRule" id="PRU00023"/>
    </source>
</evidence>
<dbReference type="InterPro" id="IPR002110">
    <property type="entry name" value="Ankyrin_rpt"/>
</dbReference>
<dbReference type="PANTHER" id="PTHR24161">
    <property type="entry name" value="ANK_REP_REGION DOMAIN-CONTAINING PROTEIN-RELATED"/>
    <property type="match status" value="1"/>
</dbReference>
<keyword evidence="2 8" id="KW-0812">Transmembrane</keyword>
<dbReference type="GO" id="GO:0016020">
    <property type="term" value="C:membrane"/>
    <property type="evidence" value="ECO:0007669"/>
    <property type="project" value="UniProtKB-SubCell"/>
</dbReference>
<feature type="transmembrane region" description="Helical" evidence="8">
    <location>
        <begin position="460"/>
        <end position="482"/>
    </location>
</feature>
<feature type="domain" description="Palmitoyltransferase DHHC" evidence="9">
    <location>
        <begin position="512"/>
        <end position="639"/>
    </location>
</feature>
<keyword evidence="6 8" id="KW-0472">Membrane</keyword>
<dbReference type="AlphaFoldDB" id="A0A0L0DSU3"/>
<accession>A0A0L0DSU3</accession>
<dbReference type="Pfam" id="PF12796">
    <property type="entry name" value="Ank_2"/>
    <property type="match status" value="1"/>
</dbReference>
<feature type="repeat" description="ANK" evidence="7">
    <location>
        <begin position="208"/>
        <end position="240"/>
    </location>
</feature>
<comment type="domain">
    <text evidence="8">The DHHC domain is required for palmitoyltransferase activity.</text>
</comment>
<evidence type="ECO:0000256" key="4">
    <source>
        <dbReference type="ARBA" id="ARBA00022989"/>
    </source>
</evidence>
<comment type="subcellular location">
    <subcellularLocation>
        <location evidence="1">Membrane</location>
        <topology evidence="1">Multi-pass membrane protein</topology>
    </subcellularLocation>
</comment>
<feature type="transmembrane region" description="Helical" evidence="8">
    <location>
        <begin position="599"/>
        <end position="621"/>
    </location>
</feature>
<gene>
    <name evidence="10" type="ORF">AMSG_10989</name>
</gene>
<keyword evidence="8" id="KW-0012">Acyltransferase</keyword>
<dbReference type="Pfam" id="PF01529">
    <property type="entry name" value="DHHC"/>
    <property type="match status" value="1"/>
</dbReference>
<evidence type="ECO:0000256" key="1">
    <source>
        <dbReference type="ARBA" id="ARBA00004141"/>
    </source>
</evidence>
<evidence type="ECO:0000256" key="6">
    <source>
        <dbReference type="ARBA" id="ARBA00023136"/>
    </source>
</evidence>
<dbReference type="OrthoDB" id="331948at2759"/>
<dbReference type="RefSeq" id="XP_013753061.1">
    <property type="nucleotide sequence ID" value="XM_013897607.1"/>
</dbReference>
<comment type="similarity">
    <text evidence="8">Belongs to the DHHC palmitoyltransferase family.</text>
</comment>
<evidence type="ECO:0000313" key="11">
    <source>
        <dbReference type="Proteomes" id="UP000054408"/>
    </source>
</evidence>
<evidence type="ECO:0000256" key="5">
    <source>
        <dbReference type="ARBA" id="ARBA00023043"/>
    </source>
</evidence>
<organism evidence="10 11">
    <name type="scientific">Thecamonas trahens ATCC 50062</name>
    <dbReference type="NCBI Taxonomy" id="461836"/>
    <lineage>
        <taxon>Eukaryota</taxon>
        <taxon>Apusozoa</taxon>
        <taxon>Apusomonadida</taxon>
        <taxon>Apusomonadidae</taxon>
        <taxon>Thecamonas</taxon>
    </lineage>
</organism>
<dbReference type="Proteomes" id="UP000054408">
    <property type="component" value="Unassembled WGS sequence"/>
</dbReference>
<feature type="transmembrane region" description="Helical" evidence="8">
    <location>
        <begin position="432"/>
        <end position="454"/>
    </location>
</feature>
<feature type="transmembrane region" description="Helical" evidence="8">
    <location>
        <begin position="59"/>
        <end position="81"/>
    </location>
</feature>
<keyword evidence="11" id="KW-1185">Reference proteome</keyword>
<evidence type="ECO:0000259" key="9">
    <source>
        <dbReference type="Pfam" id="PF01529"/>
    </source>
</evidence>
<protein>
    <recommendedName>
        <fullName evidence="8">Palmitoyltransferase</fullName>
        <ecNumber evidence="8">2.3.1.225</ecNumber>
    </recommendedName>
</protein>